<proteinExistence type="predicted"/>
<dbReference type="AlphaFoldDB" id="A0A0W0G522"/>
<sequence>MEEMQKEGNVYAQLHEKGVPHIPHVVAHGDVDQQKTDARTSFPDLFEPGEPSRPFQHYYIVFREVGRRLTDFRTTHELVIKDAMKDSGYRPSPERANMISANNSEKKTSLR</sequence>
<protein>
    <submittedName>
        <fullName evidence="2">Uncharacterized protein</fullName>
    </submittedName>
</protein>
<accession>A0A0W0G522</accession>
<evidence type="ECO:0000313" key="3">
    <source>
        <dbReference type="Proteomes" id="UP000054988"/>
    </source>
</evidence>
<organism evidence="2 3">
    <name type="scientific">Moniliophthora roreri</name>
    <name type="common">Frosty pod rot fungus</name>
    <name type="synonym">Monilia roreri</name>
    <dbReference type="NCBI Taxonomy" id="221103"/>
    <lineage>
        <taxon>Eukaryota</taxon>
        <taxon>Fungi</taxon>
        <taxon>Dikarya</taxon>
        <taxon>Basidiomycota</taxon>
        <taxon>Agaricomycotina</taxon>
        <taxon>Agaricomycetes</taxon>
        <taxon>Agaricomycetidae</taxon>
        <taxon>Agaricales</taxon>
        <taxon>Marasmiineae</taxon>
        <taxon>Marasmiaceae</taxon>
        <taxon>Moniliophthora</taxon>
    </lineage>
</organism>
<feature type="region of interest" description="Disordered" evidence="1">
    <location>
        <begin position="86"/>
        <end position="111"/>
    </location>
</feature>
<reference evidence="2 3" key="1">
    <citation type="submission" date="2015-12" db="EMBL/GenBank/DDBJ databases">
        <title>Draft genome sequence of Moniliophthora roreri, the causal agent of frosty pod rot of cacao.</title>
        <authorList>
            <person name="Aime M.C."/>
            <person name="Diaz-Valderrama J.R."/>
            <person name="Kijpornyongpan T."/>
            <person name="Phillips-Mora W."/>
        </authorList>
    </citation>
    <scope>NUCLEOTIDE SEQUENCE [LARGE SCALE GENOMIC DNA]</scope>
    <source>
        <strain evidence="2 3">MCA 2952</strain>
    </source>
</reference>
<dbReference type="Proteomes" id="UP000054988">
    <property type="component" value="Unassembled WGS sequence"/>
</dbReference>
<name>A0A0W0G522_MONRR</name>
<comment type="caution">
    <text evidence="2">The sequence shown here is derived from an EMBL/GenBank/DDBJ whole genome shotgun (WGS) entry which is preliminary data.</text>
</comment>
<dbReference type="EMBL" id="LATX01001121">
    <property type="protein sequence ID" value="KTB43664.1"/>
    <property type="molecule type" value="Genomic_DNA"/>
</dbReference>
<evidence type="ECO:0000256" key="1">
    <source>
        <dbReference type="SAM" id="MobiDB-lite"/>
    </source>
</evidence>
<gene>
    <name evidence="2" type="ORF">WG66_3759</name>
</gene>
<evidence type="ECO:0000313" key="2">
    <source>
        <dbReference type="EMBL" id="KTB43664.1"/>
    </source>
</evidence>